<feature type="repeat" description="WD" evidence="3">
    <location>
        <begin position="213"/>
        <end position="255"/>
    </location>
</feature>
<dbReference type="SMART" id="SM00320">
    <property type="entry name" value="WD40"/>
    <property type="match status" value="6"/>
</dbReference>
<evidence type="ECO:0008006" key="8">
    <source>
        <dbReference type="Google" id="ProtNLM"/>
    </source>
</evidence>
<name>A0A507D1Z7_9FUNG</name>
<gene>
    <name evidence="6" type="ORF">SeMB42_g04029</name>
</gene>
<dbReference type="PROSITE" id="PS50082">
    <property type="entry name" value="WD_REPEATS_2"/>
    <property type="match status" value="5"/>
</dbReference>
<dbReference type="InterPro" id="IPR001680">
    <property type="entry name" value="WD40_rpt"/>
</dbReference>
<protein>
    <recommendedName>
        <fullName evidence="8">Guanine nucleotide-binding protein subunit beta-like protein</fullName>
    </recommendedName>
</protein>
<proteinExistence type="predicted"/>
<evidence type="ECO:0000313" key="7">
    <source>
        <dbReference type="Proteomes" id="UP000317494"/>
    </source>
</evidence>
<feature type="repeat" description="WD" evidence="3">
    <location>
        <begin position="277"/>
        <end position="312"/>
    </location>
</feature>
<dbReference type="PANTHER" id="PTHR19848">
    <property type="entry name" value="WD40 REPEAT PROTEIN"/>
    <property type="match status" value="1"/>
</dbReference>
<evidence type="ECO:0000256" key="2">
    <source>
        <dbReference type="ARBA" id="ARBA00022737"/>
    </source>
</evidence>
<feature type="region of interest" description="Disordered" evidence="4">
    <location>
        <begin position="660"/>
        <end position="789"/>
    </location>
</feature>
<sequence>MYPQSTAAPLYASASASAPRQQAYPSPTMGPAGAYDEQRRAKRLMRGRPTSARGMDGLRTVDASLGASNIRIANRRVVATNLLHCLALDVRLTCFALHLKSNKLATCAGTVTFIWDLHSLDIVAKLGKGNAIHKDTIRHVCFDVPGIFLATCGDDRRIAIWNVHKQKTERIIEHHLGPVYQVAFIGLDGLVSCSEDGTAVIWDVHTGAKVMDFMRHPAAVRCLAIQPMHPERILTGCNDGTTTAWDVNRQDVVDVILSDPTWSDVAANPSIAWNDESAHHAGGVICMAISPSSVLLATGSLDHTCKLWSIASYLKSPATVADDRIREREVADSLGLCVNVGDEETDCQAPKPSGKFKDGLPVMQADSKEFRVGEVPLSSGYHADLLFTFRHEAPVLSVTFNIDSNIVVTGAADSTCRLWSARRGDLLFQINTPAPVTSIHVDETDRLFCICQSRLMVFQFHASSKPEVELEAHEKPVEALHLLHRQQKKQEIVDSQVVDPPTIEDALATSQNDPQEMDDMEEDDSMLEPARLPPQPQIIVTEPTINTPAPRKMSLADIRRLVSHGITLQTFVDSLIEENHEDFNKEQLEKNLKAYNLPPKKLLRAIINHSFAPGHILKALSTKRGAELLQGMIQQESSISSQMMRLGFKPLDEWRMIEEENSGETPMSPQSLLSAPSHGAPTRDPRLLEPFARGIRGRTPSMSPRLSRSSSVDPSHSPSNIIHYSIGRSSKSTRQSVPSTRHSRMHNEYAPSYETYDEEDEWEYVDDDSESHPAYHHDPPQHHVVPDDEGVPYEEYWNKMPKRVKRAVGARIGGKVVHFLPSEQLKLIKDAKAHRLIRPVFRNNLVLQTAVAALFPNFGPDAEIQDQRPAHVRHPAVYQPRLNETTGYKKLGIENFIKRYNERISRPRFISHTGPLPLPLLTSTRRQDAYVPHPPATHPPAMTGRHFPLRLVHNGKLHQQKWQGSGSILFPERYLQSTGLNVEFGGSTRNGTVRVQQVVMRNGGQYGVGSQQHNAEQRTARPFDSIPFHSIPHRTRRSGTVRYAPVGQEHMDAPPPSAGSDDAAALSSNAIIGMVLGLLCILLMSLGWCLARCRCADVLAPTVFCTYLCSSGRRARRDSGDSGDAIVLTRTYSATSSDSVYLSPVPAAHHHQLRKHVHQHAPDIHRLPQTPAPKRSETAHPRMAMGHVVQHVYPLSGVHEYEPHNVAAP</sequence>
<dbReference type="STRING" id="286115.A0A507D1Z7"/>
<dbReference type="PANTHER" id="PTHR19848:SF8">
    <property type="entry name" value="F-BOX AND WD REPEAT DOMAIN CONTAINING 7"/>
    <property type="match status" value="1"/>
</dbReference>
<keyword evidence="5" id="KW-0472">Membrane</keyword>
<dbReference type="Proteomes" id="UP000317494">
    <property type="component" value="Unassembled WGS sequence"/>
</dbReference>
<keyword evidence="7" id="KW-1185">Reference proteome</keyword>
<keyword evidence="5" id="KW-1133">Transmembrane helix</keyword>
<feature type="compositionally biased region" description="Acidic residues" evidence="4">
    <location>
        <begin position="755"/>
        <end position="769"/>
    </location>
</feature>
<dbReference type="InterPro" id="IPR036322">
    <property type="entry name" value="WD40_repeat_dom_sf"/>
</dbReference>
<dbReference type="AlphaFoldDB" id="A0A507D1Z7"/>
<organism evidence="6 7">
    <name type="scientific">Synchytrium endobioticum</name>
    <dbReference type="NCBI Taxonomy" id="286115"/>
    <lineage>
        <taxon>Eukaryota</taxon>
        <taxon>Fungi</taxon>
        <taxon>Fungi incertae sedis</taxon>
        <taxon>Chytridiomycota</taxon>
        <taxon>Chytridiomycota incertae sedis</taxon>
        <taxon>Chytridiomycetes</taxon>
        <taxon>Synchytriales</taxon>
        <taxon>Synchytriaceae</taxon>
        <taxon>Synchytrium</taxon>
    </lineage>
</organism>
<keyword evidence="2" id="KW-0677">Repeat</keyword>
<dbReference type="VEuPathDB" id="FungiDB:SeMB42_g04029"/>
<dbReference type="PRINTS" id="PR00320">
    <property type="entry name" value="GPROTEINBRPT"/>
</dbReference>
<evidence type="ECO:0000256" key="4">
    <source>
        <dbReference type="SAM" id="MobiDB-lite"/>
    </source>
</evidence>
<dbReference type="Pfam" id="PF00400">
    <property type="entry name" value="WD40"/>
    <property type="match status" value="4"/>
</dbReference>
<dbReference type="EMBL" id="QEAN01000155">
    <property type="protein sequence ID" value="TPX45367.1"/>
    <property type="molecule type" value="Genomic_DNA"/>
</dbReference>
<evidence type="ECO:0000256" key="5">
    <source>
        <dbReference type="SAM" id="Phobius"/>
    </source>
</evidence>
<feature type="compositionally biased region" description="Polar residues" evidence="4">
    <location>
        <begin position="663"/>
        <end position="674"/>
    </location>
</feature>
<keyword evidence="5" id="KW-0812">Transmembrane</keyword>
<feature type="compositionally biased region" description="Basic and acidic residues" evidence="4">
    <location>
        <begin position="770"/>
        <end position="786"/>
    </location>
</feature>
<feature type="compositionally biased region" description="Low complexity" evidence="4">
    <location>
        <begin position="698"/>
        <end position="719"/>
    </location>
</feature>
<dbReference type="InterPro" id="IPR015943">
    <property type="entry name" value="WD40/YVTN_repeat-like_dom_sf"/>
</dbReference>
<dbReference type="PROSITE" id="PS50294">
    <property type="entry name" value="WD_REPEATS_REGION"/>
    <property type="match status" value="2"/>
</dbReference>
<evidence type="ECO:0000256" key="1">
    <source>
        <dbReference type="ARBA" id="ARBA00022574"/>
    </source>
</evidence>
<feature type="region of interest" description="Disordered" evidence="4">
    <location>
        <begin position="1159"/>
        <end position="1179"/>
    </location>
</feature>
<dbReference type="InterPro" id="IPR020472">
    <property type="entry name" value="WD40_PAC1"/>
</dbReference>
<feature type="repeat" description="WD" evidence="3">
    <location>
        <begin position="388"/>
        <end position="429"/>
    </location>
</feature>
<feature type="transmembrane region" description="Helical" evidence="5">
    <location>
        <begin position="1070"/>
        <end position="1091"/>
    </location>
</feature>
<dbReference type="PROSITE" id="PS00678">
    <property type="entry name" value="WD_REPEATS_1"/>
    <property type="match status" value="3"/>
</dbReference>
<dbReference type="InterPro" id="IPR019775">
    <property type="entry name" value="WD40_repeat_CS"/>
</dbReference>
<dbReference type="SUPFAM" id="SSF50978">
    <property type="entry name" value="WD40 repeat-like"/>
    <property type="match status" value="1"/>
</dbReference>
<feature type="repeat" description="WD" evidence="3">
    <location>
        <begin position="130"/>
        <end position="171"/>
    </location>
</feature>
<evidence type="ECO:0000313" key="6">
    <source>
        <dbReference type="EMBL" id="TPX45367.1"/>
    </source>
</evidence>
<comment type="caution">
    <text evidence="6">The sequence shown here is derived from an EMBL/GenBank/DDBJ whole genome shotgun (WGS) entry which is preliminary data.</text>
</comment>
<feature type="repeat" description="WD" evidence="3">
    <location>
        <begin position="172"/>
        <end position="212"/>
    </location>
</feature>
<dbReference type="Gene3D" id="2.130.10.10">
    <property type="entry name" value="YVTN repeat-like/Quinoprotein amine dehydrogenase"/>
    <property type="match status" value="2"/>
</dbReference>
<keyword evidence="1 3" id="KW-0853">WD repeat</keyword>
<feature type="compositionally biased region" description="Polar residues" evidence="4">
    <location>
        <begin position="727"/>
        <end position="740"/>
    </location>
</feature>
<evidence type="ECO:0000256" key="3">
    <source>
        <dbReference type="PROSITE-ProRule" id="PRU00221"/>
    </source>
</evidence>
<accession>A0A507D1Z7</accession>
<reference evidence="6 7" key="1">
    <citation type="journal article" date="2019" name="Sci. Rep.">
        <title>Comparative genomics of chytrid fungi reveal insights into the obligate biotrophic and pathogenic lifestyle of Synchytrium endobioticum.</title>
        <authorList>
            <person name="van de Vossenberg B.T.L.H."/>
            <person name="Warris S."/>
            <person name="Nguyen H.D.T."/>
            <person name="van Gent-Pelzer M.P.E."/>
            <person name="Joly D.L."/>
            <person name="van de Geest H.C."/>
            <person name="Bonants P.J.M."/>
            <person name="Smith D.S."/>
            <person name="Levesque C.A."/>
            <person name="van der Lee T.A.J."/>
        </authorList>
    </citation>
    <scope>NUCLEOTIDE SEQUENCE [LARGE SCALE GENOMIC DNA]</scope>
    <source>
        <strain evidence="6 7">MB42</strain>
    </source>
</reference>